<dbReference type="EMBL" id="CP030032">
    <property type="protein sequence ID" value="AWV91467.1"/>
    <property type="molecule type" value="Genomic_DNA"/>
</dbReference>
<dbReference type="PANTHER" id="PTHR43794:SF11">
    <property type="entry name" value="AMIDOHYDROLASE-RELATED DOMAIN-CONTAINING PROTEIN"/>
    <property type="match status" value="1"/>
</dbReference>
<evidence type="ECO:0000256" key="3">
    <source>
        <dbReference type="ARBA" id="ARBA00022833"/>
    </source>
</evidence>
<name>A0A2Z4FR59_9DELT</name>
<dbReference type="OrthoDB" id="9807210at2"/>
<dbReference type="InterPro" id="IPR011059">
    <property type="entry name" value="Metal-dep_hydrolase_composite"/>
</dbReference>
<protein>
    <submittedName>
        <fullName evidence="4">5'-deoxyadenosine deaminase</fullName>
    </submittedName>
</protein>
<dbReference type="Gene3D" id="2.30.40.10">
    <property type="entry name" value="Urease, subunit C, domain 1"/>
    <property type="match status" value="1"/>
</dbReference>
<dbReference type="Proteomes" id="UP000249799">
    <property type="component" value="Chromosome"/>
</dbReference>
<sequence>MTDGTDVTQSTSYLLKNATIVTMNSDYDVVYGDVHIKDEKIVDIVAHTAPNRDELAARTIEQGATVVDVAGQALIPGFVQTHIHLCQTLMRNGADDMVLIDWLKTRIWPYEASLNYEELKASAELGLAELILGGTTALLDMGTVSHTDAVAEAVAESGIRGFIGKCMMDYGDEVPKALLENTQESLRESLALAERWDGAANGRIRYAFAPRFAVSCTRELLESVVEAANDLDLFIHTHASETTFENAFTQEKYGLDNIAFLEAIGMTRPKSVFAHAVHVTDHECEVLARTKTAISHCPSSNLKLASGIANMPRYDKFGVQVSLGADGAPCNNNLDAFVEMRLAALIQKPIHGPQAMPARRVLELATLDGARTLGIDDEVGSVEVGKFADLVVVDLDSDPGCGPAGDVYSRIVYSAHSSNVRHVFASGRHLVRNGELQNADLGKVLDNARVAQKDVVERMLTL</sequence>
<dbReference type="GO" id="GO:0046872">
    <property type="term" value="F:metal ion binding"/>
    <property type="evidence" value="ECO:0007669"/>
    <property type="project" value="UniProtKB-KW"/>
</dbReference>
<dbReference type="InterPro" id="IPR050287">
    <property type="entry name" value="MTA/SAH_deaminase"/>
</dbReference>
<dbReference type="InterPro" id="IPR032466">
    <property type="entry name" value="Metal_Hydrolase"/>
</dbReference>
<dbReference type="AlphaFoldDB" id="A0A2Z4FR59"/>
<dbReference type="RefSeq" id="WP_111337762.1">
    <property type="nucleotide sequence ID" value="NZ_CP030032.1"/>
</dbReference>
<evidence type="ECO:0000313" key="5">
    <source>
        <dbReference type="Proteomes" id="UP000249799"/>
    </source>
</evidence>
<accession>A0A2Z4FR59</accession>
<dbReference type="PANTHER" id="PTHR43794">
    <property type="entry name" value="AMINOHYDROLASE SSNA-RELATED"/>
    <property type="match status" value="1"/>
</dbReference>
<dbReference type="Pfam" id="PF01979">
    <property type="entry name" value="Amidohydro_1"/>
    <property type="match status" value="1"/>
</dbReference>
<reference evidence="4 5" key="1">
    <citation type="submission" date="2018-06" db="EMBL/GenBank/DDBJ databases">
        <title>Lujinxingia sediminis gen. nov. sp. nov., a new facultative anaerobic member of the class Deltaproteobacteria, and proposal of Lujinxingaceae fam. nov.</title>
        <authorList>
            <person name="Guo L.-Y."/>
            <person name="Li C.-M."/>
            <person name="Wang S."/>
            <person name="Du Z.-J."/>
        </authorList>
    </citation>
    <scope>NUCLEOTIDE SEQUENCE [LARGE SCALE GENOMIC DNA]</scope>
    <source>
        <strain evidence="4 5">FA350</strain>
    </source>
</reference>
<dbReference type="FunFam" id="3.20.20.140:FF:000014">
    <property type="entry name" value="5-methylthioadenosine/S-adenosylhomocysteine deaminase"/>
    <property type="match status" value="1"/>
</dbReference>
<keyword evidence="5" id="KW-1185">Reference proteome</keyword>
<dbReference type="GO" id="GO:0019239">
    <property type="term" value="F:deaminase activity"/>
    <property type="evidence" value="ECO:0007669"/>
    <property type="project" value="UniProtKB-ARBA"/>
</dbReference>
<evidence type="ECO:0000313" key="4">
    <source>
        <dbReference type="EMBL" id="AWV91467.1"/>
    </source>
</evidence>
<keyword evidence="3" id="KW-0862">Zinc</keyword>
<evidence type="ECO:0000256" key="2">
    <source>
        <dbReference type="ARBA" id="ARBA00022801"/>
    </source>
</evidence>
<proteinExistence type="predicted"/>
<gene>
    <name evidence="4" type="ORF">DN745_15720</name>
</gene>
<dbReference type="InterPro" id="IPR006680">
    <property type="entry name" value="Amidohydro-rel"/>
</dbReference>
<keyword evidence="2" id="KW-0378">Hydrolase</keyword>
<dbReference type="NCBIfam" id="NF005557">
    <property type="entry name" value="PRK07228.1"/>
    <property type="match status" value="1"/>
</dbReference>
<keyword evidence="1" id="KW-0479">Metal-binding</keyword>
<dbReference type="GO" id="GO:0016814">
    <property type="term" value="F:hydrolase activity, acting on carbon-nitrogen (but not peptide) bonds, in cyclic amidines"/>
    <property type="evidence" value="ECO:0007669"/>
    <property type="project" value="UniProtKB-ARBA"/>
</dbReference>
<dbReference type="KEGG" id="bsed:DN745_15720"/>
<dbReference type="SUPFAM" id="SSF51338">
    <property type="entry name" value="Composite domain of metallo-dependent hydrolases"/>
    <property type="match status" value="1"/>
</dbReference>
<dbReference type="SUPFAM" id="SSF51556">
    <property type="entry name" value="Metallo-dependent hydrolases"/>
    <property type="match status" value="1"/>
</dbReference>
<dbReference type="Gene3D" id="3.20.20.140">
    <property type="entry name" value="Metal-dependent hydrolases"/>
    <property type="match status" value="1"/>
</dbReference>
<organism evidence="4 5">
    <name type="scientific">Bradymonas sediminis</name>
    <dbReference type="NCBI Taxonomy" id="1548548"/>
    <lineage>
        <taxon>Bacteria</taxon>
        <taxon>Deltaproteobacteria</taxon>
        <taxon>Bradymonadales</taxon>
        <taxon>Bradymonadaceae</taxon>
        <taxon>Bradymonas</taxon>
    </lineage>
</organism>
<evidence type="ECO:0000256" key="1">
    <source>
        <dbReference type="ARBA" id="ARBA00022723"/>
    </source>
</evidence>
<dbReference type="CDD" id="cd01298">
    <property type="entry name" value="ATZ_TRZ_like"/>
    <property type="match status" value="1"/>
</dbReference>